<sequence>MQRILVVIFFLAVFLHQSQAQCTTANCVEPACKCMNPSPPGGLSLANTPQLVFLAFDGAITTTNYNNYTFLLNNRINPNGCPIGMTFFIFHEYNDYSLTHSLYFKEQEISTHSMSHLTPAANWANKSVAEWTDEIGGIQEALAEFANIPVAGIRGARAPFLQSSGDATFTAMKNLGMFYDCSFPTSECAIPPCPKNKYPGIWTVPMVALNRNDTVCSMADACDKPNTLDETYQYLLDNFQRHYTTSKAPFGIYLTANAWFQEADYRLQGYKKFLDTLSTKDDVYIVPIARGLDWMKNPKPLAEVGNFFSCPPLTQTSCGNYTCSYEGDASPVGPRNMKSCVTCPDVYPWTGNPLGLP</sequence>
<dbReference type="PANTHER" id="PTHR45985">
    <property type="match status" value="1"/>
</dbReference>
<feature type="chain" id="PRO_5003238688" description="NodB homology domain-containing protein" evidence="1">
    <location>
        <begin position="21"/>
        <end position="357"/>
    </location>
</feature>
<dbReference type="InterPro" id="IPR011330">
    <property type="entry name" value="Glyco_hydro/deAcase_b/a-brl"/>
</dbReference>
<dbReference type="SUPFAM" id="SSF88713">
    <property type="entry name" value="Glycoside hydrolase/deacetylase"/>
    <property type="match status" value="1"/>
</dbReference>
<evidence type="ECO:0000313" key="3">
    <source>
        <dbReference type="Proteomes" id="UP000000305"/>
    </source>
</evidence>
<evidence type="ECO:0008006" key="4">
    <source>
        <dbReference type="Google" id="ProtNLM"/>
    </source>
</evidence>
<evidence type="ECO:0000256" key="1">
    <source>
        <dbReference type="SAM" id="SignalP"/>
    </source>
</evidence>
<organism evidence="2 3">
    <name type="scientific">Daphnia pulex</name>
    <name type="common">Water flea</name>
    <dbReference type="NCBI Taxonomy" id="6669"/>
    <lineage>
        <taxon>Eukaryota</taxon>
        <taxon>Metazoa</taxon>
        <taxon>Ecdysozoa</taxon>
        <taxon>Arthropoda</taxon>
        <taxon>Crustacea</taxon>
        <taxon>Branchiopoda</taxon>
        <taxon>Diplostraca</taxon>
        <taxon>Cladocera</taxon>
        <taxon>Anomopoda</taxon>
        <taxon>Daphniidae</taxon>
        <taxon>Daphnia</taxon>
    </lineage>
</organism>
<dbReference type="PhylomeDB" id="E9I441"/>
<dbReference type="InParanoid" id="E9I441"/>
<dbReference type="Gene3D" id="3.20.20.370">
    <property type="entry name" value="Glycoside hydrolase/deacetylase"/>
    <property type="match status" value="1"/>
</dbReference>
<dbReference type="GO" id="GO:0005975">
    <property type="term" value="P:carbohydrate metabolic process"/>
    <property type="evidence" value="ECO:0007669"/>
    <property type="project" value="InterPro"/>
</dbReference>
<gene>
    <name evidence="2" type="ORF">DAPPUDRAFT_122404</name>
</gene>
<reference evidence="2 3" key="1">
    <citation type="journal article" date="2011" name="Science">
        <title>The ecoresponsive genome of Daphnia pulex.</title>
        <authorList>
            <person name="Colbourne J.K."/>
            <person name="Pfrender M.E."/>
            <person name="Gilbert D."/>
            <person name="Thomas W.K."/>
            <person name="Tucker A."/>
            <person name="Oakley T.H."/>
            <person name="Tokishita S."/>
            <person name="Aerts A."/>
            <person name="Arnold G.J."/>
            <person name="Basu M.K."/>
            <person name="Bauer D.J."/>
            <person name="Caceres C.E."/>
            <person name="Carmel L."/>
            <person name="Casola C."/>
            <person name="Choi J.H."/>
            <person name="Detter J.C."/>
            <person name="Dong Q."/>
            <person name="Dusheyko S."/>
            <person name="Eads B.D."/>
            <person name="Frohlich T."/>
            <person name="Geiler-Samerotte K.A."/>
            <person name="Gerlach D."/>
            <person name="Hatcher P."/>
            <person name="Jogdeo S."/>
            <person name="Krijgsveld J."/>
            <person name="Kriventseva E.V."/>
            <person name="Kultz D."/>
            <person name="Laforsch C."/>
            <person name="Lindquist E."/>
            <person name="Lopez J."/>
            <person name="Manak J.R."/>
            <person name="Muller J."/>
            <person name="Pangilinan J."/>
            <person name="Patwardhan R.P."/>
            <person name="Pitluck S."/>
            <person name="Pritham E.J."/>
            <person name="Rechtsteiner A."/>
            <person name="Rho M."/>
            <person name="Rogozin I.B."/>
            <person name="Sakarya O."/>
            <person name="Salamov A."/>
            <person name="Schaack S."/>
            <person name="Shapiro H."/>
            <person name="Shiga Y."/>
            <person name="Skalitzky C."/>
            <person name="Smith Z."/>
            <person name="Souvorov A."/>
            <person name="Sung W."/>
            <person name="Tang Z."/>
            <person name="Tsuchiya D."/>
            <person name="Tu H."/>
            <person name="Vos H."/>
            <person name="Wang M."/>
            <person name="Wolf Y.I."/>
            <person name="Yamagata H."/>
            <person name="Yamada T."/>
            <person name="Ye Y."/>
            <person name="Shaw J.R."/>
            <person name="Andrews J."/>
            <person name="Crease T.J."/>
            <person name="Tang H."/>
            <person name="Lucas S.M."/>
            <person name="Robertson H.M."/>
            <person name="Bork P."/>
            <person name="Koonin E.V."/>
            <person name="Zdobnov E.M."/>
            <person name="Grigoriev I.V."/>
            <person name="Lynch M."/>
            <person name="Boore J.L."/>
        </authorList>
    </citation>
    <scope>NUCLEOTIDE SEQUENCE [LARGE SCALE GENOMIC DNA]</scope>
</reference>
<feature type="signal peptide" evidence="1">
    <location>
        <begin position="1"/>
        <end position="20"/>
    </location>
</feature>
<dbReference type="HOGENOM" id="CLU_022576_0_0_1"/>
<dbReference type="eggNOG" id="ENOG502R90A">
    <property type="taxonomic scope" value="Eukaryota"/>
</dbReference>
<keyword evidence="1" id="KW-0732">Signal</keyword>
<dbReference type="EMBL" id="GL734900">
    <property type="protein sequence ID" value="EFX61239.1"/>
    <property type="molecule type" value="Genomic_DNA"/>
</dbReference>
<dbReference type="OMA" id="CAPEYPW"/>
<dbReference type="OrthoDB" id="504708at2759"/>
<dbReference type="AlphaFoldDB" id="E9I441"/>
<proteinExistence type="predicted"/>
<evidence type="ECO:0000313" key="2">
    <source>
        <dbReference type="EMBL" id="EFX61239.1"/>
    </source>
</evidence>
<protein>
    <recommendedName>
        <fullName evidence="4">NodB homology domain-containing protein</fullName>
    </recommendedName>
</protein>
<dbReference type="PANTHER" id="PTHR45985:SF8">
    <property type="entry name" value="CHITIN DEACETYLASE-LIKE 9, ISOFORM A"/>
    <property type="match status" value="1"/>
</dbReference>
<name>E9I441_DAPPU</name>
<dbReference type="InterPro" id="IPR052740">
    <property type="entry name" value="CE4"/>
</dbReference>
<dbReference type="KEGG" id="dpx:DAPPUDRAFT_122404"/>
<dbReference type="Proteomes" id="UP000000305">
    <property type="component" value="Unassembled WGS sequence"/>
</dbReference>
<dbReference type="CDD" id="cd10975">
    <property type="entry name" value="CE4_CDA_like_2"/>
    <property type="match status" value="1"/>
</dbReference>
<keyword evidence="3" id="KW-1185">Reference proteome</keyword>
<accession>E9I441</accession>